<dbReference type="SUPFAM" id="SSF51735">
    <property type="entry name" value="NAD(P)-binding Rossmann-fold domains"/>
    <property type="match status" value="1"/>
</dbReference>
<protein>
    <recommendedName>
        <fullName evidence="6">3-hydroxyacyl-CoA dehydrogenase NAD binding domain-containing protein</fullName>
    </recommendedName>
</protein>
<dbReference type="GO" id="GO:0016616">
    <property type="term" value="F:oxidoreductase activity, acting on the CH-OH group of donors, NAD or NADP as acceptor"/>
    <property type="evidence" value="ECO:0007669"/>
    <property type="project" value="InterPro"/>
</dbReference>
<dbReference type="PANTHER" id="PTHR48075:SF5">
    <property type="entry name" value="3-HYDROXYBUTYRYL-COA DEHYDROGENASE"/>
    <property type="match status" value="1"/>
</dbReference>
<dbReference type="InterPro" id="IPR008927">
    <property type="entry name" value="6-PGluconate_DH-like_C_sf"/>
</dbReference>
<evidence type="ECO:0000256" key="1">
    <source>
        <dbReference type="ARBA" id="ARBA00009463"/>
    </source>
</evidence>
<sequence>MKLKNNSTVGIVGLGLMGSSIAAALALKGQKVIAIAPMASDVDETAPDRIKSSLSKCREEGLTAKTPDELMSNIHFTSDYENLKSCWLVIECVFEDLVIKQEVFKKVEAVVADDVIITSNTSAIPISMLQNHLKVPERFFGMHWAEPAYTSPFLEIVCGEKSPVDIGEELHAIATNWGKRPTLVRKDIRGFITNRIMYAMYREAFHLVENGYATISDVDRACKNDGGQWMAFCGLFRYMDLTGLKAYHAVMKDLFPELSNKITVPKLIDDIARADGNGISNGKGFYDYTPDEAKKWEETFERFAFDMHHLSTKYANEMEELSSIKKKNEKQL</sequence>
<dbReference type="InterPro" id="IPR006176">
    <property type="entry name" value="3-OHacyl-CoA_DH_NAD-bd"/>
</dbReference>
<dbReference type="InterPro" id="IPR036291">
    <property type="entry name" value="NAD(P)-bd_dom_sf"/>
</dbReference>
<proteinExistence type="inferred from homology"/>
<dbReference type="PANTHER" id="PTHR48075">
    <property type="entry name" value="3-HYDROXYACYL-COA DEHYDROGENASE FAMILY PROTEIN"/>
    <property type="match status" value="1"/>
</dbReference>
<dbReference type="PIRSF" id="PIRSF000105">
    <property type="entry name" value="HCDH"/>
    <property type="match status" value="1"/>
</dbReference>
<dbReference type="Gene3D" id="3.40.50.720">
    <property type="entry name" value="NAD(P)-binding Rossmann-like Domain"/>
    <property type="match status" value="1"/>
</dbReference>
<organism evidence="5">
    <name type="scientific">marine sediment metagenome</name>
    <dbReference type="NCBI Taxonomy" id="412755"/>
    <lineage>
        <taxon>unclassified sequences</taxon>
        <taxon>metagenomes</taxon>
        <taxon>ecological metagenomes</taxon>
    </lineage>
</organism>
<evidence type="ECO:0000313" key="5">
    <source>
        <dbReference type="EMBL" id="KKN10746.1"/>
    </source>
</evidence>
<dbReference type="Pfam" id="PF00725">
    <property type="entry name" value="3HCDH"/>
    <property type="match status" value="1"/>
</dbReference>
<dbReference type="EMBL" id="LAZR01004211">
    <property type="protein sequence ID" value="KKN10746.1"/>
    <property type="molecule type" value="Genomic_DNA"/>
</dbReference>
<accession>A0A0F9QC14</accession>
<keyword evidence="2" id="KW-0560">Oxidoreductase</keyword>
<dbReference type="Pfam" id="PF02737">
    <property type="entry name" value="3HCDH_N"/>
    <property type="match status" value="1"/>
</dbReference>
<evidence type="ECO:0000259" key="4">
    <source>
        <dbReference type="Pfam" id="PF02737"/>
    </source>
</evidence>
<dbReference type="AlphaFoldDB" id="A0A0F9QC14"/>
<dbReference type="GO" id="GO:0070403">
    <property type="term" value="F:NAD+ binding"/>
    <property type="evidence" value="ECO:0007669"/>
    <property type="project" value="InterPro"/>
</dbReference>
<dbReference type="InterPro" id="IPR022694">
    <property type="entry name" value="3-OHacyl-CoA_DH"/>
</dbReference>
<evidence type="ECO:0000256" key="2">
    <source>
        <dbReference type="ARBA" id="ARBA00023002"/>
    </source>
</evidence>
<evidence type="ECO:0000259" key="3">
    <source>
        <dbReference type="Pfam" id="PF00725"/>
    </source>
</evidence>
<reference evidence="5" key="1">
    <citation type="journal article" date="2015" name="Nature">
        <title>Complex archaea that bridge the gap between prokaryotes and eukaryotes.</title>
        <authorList>
            <person name="Spang A."/>
            <person name="Saw J.H."/>
            <person name="Jorgensen S.L."/>
            <person name="Zaremba-Niedzwiedzka K."/>
            <person name="Martijn J."/>
            <person name="Lind A.E."/>
            <person name="van Eijk R."/>
            <person name="Schleper C."/>
            <person name="Guy L."/>
            <person name="Ettema T.J."/>
        </authorList>
    </citation>
    <scope>NUCLEOTIDE SEQUENCE</scope>
</reference>
<dbReference type="GO" id="GO:0006631">
    <property type="term" value="P:fatty acid metabolic process"/>
    <property type="evidence" value="ECO:0007669"/>
    <property type="project" value="InterPro"/>
</dbReference>
<dbReference type="PROSITE" id="PS00067">
    <property type="entry name" value="3HCDH"/>
    <property type="match status" value="1"/>
</dbReference>
<gene>
    <name evidence="5" type="ORF">LCGC14_1033520</name>
</gene>
<dbReference type="SUPFAM" id="SSF48179">
    <property type="entry name" value="6-phosphogluconate dehydrogenase C-terminal domain-like"/>
    <property type="match status" value="1"/>
</dbReference>
<comment type="similarity">
    <text evidence="1">Belongs to the 3-hydroxyacyl-CoA dehydrogenase family.</text>
</comment>
<dbReference type="InterPro" id="IPR006108">
    <property type="entry name" value="3HC_DH_C"/>
</dbReference>
<name>A0A0F9QC14_9ZZZZ</name>
<dbReference type="InterPro" id="IPR013328">
    <property type="entry name" value="6PGD_dom2"/>
</dbReference>
<dbReference type="Gene3D" id="1.10.1040.10">
    <property type="entry name" value="N-(1-d-carboxylethyl)-l-norvaline Dehydrogenase, domain 2"/>
    <property type="match status" value="1"/>
</dbReference>
<comment type="caution">
    <text evidence="5">The sequence shown here is derived from an EMBL/GenBank/DDBJ whole genome shotgun (WGS) entry which is preliminary data.</text>
</comment>
<evidence type="ECO:0008006" key="6">
    <source>
        <dbReference type="Google" id="ProtNLM"/>
    </source>
</evidence>
<dbReference type="InterPro" id="IPR006180">
    <property type="entry name" value="3-OHacyl-CoA_DH_CS"/>
</dbReference>
<feature type="domain" description="3-hydroxyacyl-CoA dehydrogenase NAD binding" evidence="4">
    <location>
        <begin position="8"/>
        <end position="187"/>
    </location>
</feature>
<feature type="domain" description="3-hydroxyacyl-CoA dehydrogenase C-terminal" evidence="3">
    <location>
        <begin position="190"/>
        <end position="288"/>
    </location>
</feature>